<keyword evidence="3" id="KW-1185">Reference proteome</keyword>
<dbReference type="Proteomes" id="UP000619743">
    <property type="component" value="Unassembled WGS sequence"/>
</dbReference>
<keyword evidence="1" id="KW-0732">Signal</keyword>
<feature type="signal peptide" evidence="1">
    <location>
        <begin position="1"/>
        <end position="22"/>
    </location>
</feature>
<gene>
    <name evidence="2" type="ORF">GCM10011369_01460</name>
</gene>
<evidence type="ECO:0000313" key="3">
    <source>
        <dbReference type="Proteomes" id="UP000619743"/>
    </source>
</evidence>
<sequence>MALKYWLSGSAAAVTLTVAGFAYQGQTQAVTGLLSCDCEAGVEYNNALPSSHPTNQCALASETPSTSWYGWATGSSRSTSFHFLDLLELISRNSSDRIQSDKKPTE</sequence>
<reference evidence="3" key="1">
    <citation type="journal article" date="2019" name="Int. J. Syst. Evol. Microbiol.">
        <title>The Global Catalogue of Microorganisms (GCM) 10K type strain sequencing project: providing services to taxonomists for standard genome sequencing and annotation.</title>
        <authorList>
            <consortium name="The Broad Institute Genomics Platform"/>
            <consortium name="The Broad Institute Genome Sequencing Center for Infectious Disease"/>
            <person name="Wu L."/>
            <person name="Ma J."/>
        </authorList>
    </citation>
    <scope>NUCLEOTIDE SEQUENCE [LARGE SCALE GENOMIC DNA]</scope>
    <source>
        <strain evidence="3">CGMCC 1.10130</strain>
    </source>
</reference>
<evidence type="ECO:0000313" key="2">
    <source>
        <dbReference type="EMBL" id="GGA63787.1"/>
    </source>
</evidence>
<name>A0A8J2U1Q0_9GAMM</name>
<organism evidence="2 3">
    <name type="scientific">Neiella marina</name>
    <dbReference type="NCBI Taxonomy" id="508461"/>
    <lineage>
        <taxon>Bacteria</taxon>
        <taxon>Pseudomonadati</taxon>
        <taxon>Pseudomonadota</taxon>
        <taxon>Gammaproteobacteria</taxon>
        <taxon>Alteromonadales</taxon>
        <taxon>Echinimonadaceae</taxon>
        <taxon>Neiella</taxon>
    </lineage>
</organism>
<proteinExistence type="predicted"/>
<feature type="chain" id="PRO_5035185429" evidence="1">
    <location>
        <begin position="23"/>
        <end position="106"/>
    </location>
</feature>
<protein>
    <submittedName>
        <fullName evidence="2">Uncharacterized protein</fullName>
    </submittedName>
</protein>
<accession>A0A8J2U1Q0</accession>
<evidence type="ECO:0000256" key="1">
    <source>
        <dbReference type="SAM" id="SignalP"/>
    </source>
</evidence>
<dbReference type="AlphaFoldDB" id="A0A8J2U1Q0"/>
<dbReference type="OrthoDB" id="5772064at2"/>
<dbReference type="RefSeq" id="WP_087504151.1">
    <property type="nucleotide sequence ID" value="NZ_BMDX01000001.1"/>
</dbReference>
<comment type="caution">
    <text evidence="2">The sequence shown here is derived from an EMBL/GenBank/DDBJ whole genome shotgun (WGS) entry which is preliminary data.</text>
</comment>
<dbReference type="EMBL" id="BMDX01000001">
    <property type="protein sequence ID" value="GGA63787.1"/>
    <property type="molecule type" value="Genomic_DNA"/>
</dbReference>